<sequence>MSPSLDNVPQLVGQLNEKGIATLEADNTKFANPSNSKRPRSLKAALDESTTTTTSESGSEEDYDAIKHDPAAIVKGGQGGGFQSEKSYGSLKVSNSRPSPTRLKSIPVTLNKLKDKGKYILTANDDALREILRMGVESEKSAGKRKSKFSDMVFTRRFTTFDGRNPASADSQFHGFFHLFWLGVAIFMLQLLLENYQKYGSVLGGNQIMKMMFQRDVMVLILSSGAMCFSLLFGMALQKLILKGFITWNGAGWIVQSVWEIFFLVAVIQWTIFREWPWSHSIYFTLQGLAILMKQHSYAFYNGNLSEAYKMRAGLERKLKRLDAIDPVATPSATTPQASSLSTSYLGHKPNASDLSQRRQSLRDNSMDTVGSNISQISAAIESGEPLDIDQLHAFERIIKWEIDFLTEDLKGKCTKTFNYYPNNMTVSNLLDFTVIPTLVYELEYPRSDTIDWSYAAEKAVATLGIISIMNLLAQARIYPVAMRTVEMRETMTLVERLREFPLILNDLVFPFLMEYLMTWYVIWECVLNFLAELTKFADRGFCNDWWNAPSFDAYARDWNRPVHLFLLRHVYNSSISSMKVSKYSATLITFFLSAILHEMLMFILFKRVRGYLLMLQLSQIPLIAFARTRFMRKRPVAGNLLLWFGLTTGPSLLCSLYLII</sequence>
<evidence type="ECO:0000256" key="2">
    <source>
        <dbReference type="ARBA" id="ARBA00009010"/>
    </source>
</evidence>
<evidence type="ECO:0000256" key="1">
    <source>
        <dbReference type="ARBA" id="ARBA00004477"/>
    </source>
</evidence>
<evidence type="ECO:0000256" key="6">
    <source>
        <dbReference type="ARBA" id="ARBA00022989"/>
    </source>
</evidence>
<name>A0A9P7YPT4_9HELO</name>
<feature type="transmembrane region" description="Helical" evidence="11">
    <location>
        <begin position="641"/>
        <end position="660"/>
    </location>
</feature>
<evidence type="ECO:0000313" key="13">
    <source>
        <dbReference type="Proteomes" id="UP000824998"/>
    </source>
</evidence>
<feature type="transmembrane region" description="Helical" evidence="11">
    <location>
        <begin position="217"/>
        <end position="241"/>
    </location>
</feature>
<gene>
    <name evidence="12" type="ORF">BJ875DRAFT_481218</name>
</gene>
<keyword evidence="5" id="KW-0256">Endoplasmic reticulum</keyword>
<dbReference type="EMBL" id="MU251384">
    <property type="protein sequence ID" value="KAG9237579.1"/>
    <property type="molecule type" value="Genomic_DNA"/>
</dbReference>
<reference evidence="12" key="1">
    <citation type="journal article" date="2021" name="IMA Fungus">
        <title>Genomic characterization of three marine fungi, including Emericellopsis atlantica sp. nov. with signatures of a generalist lifestyle and marine biomass degradation.</title>
        <authorList>
            <person name="Hagestad O.C."/>
            <person name="Hou L."/>
            <person name="Andersen J.H."/>
            <person name="Hansen E.H."/>
            <person name="Altermark B."/>
            <person name="Li C."/>
            <person name="Kuhnert E."/>
            <person name="Cox R.J."/>
            <person name="Crous P.W."/>
            <person name="Spatafora J.W."/>
            <person name="Lail K."/>
            <person name="Amirebrahimi M."/>
            <person name="Lipzen A."/>
            <person name="Pangilinan J."/>
            <person name="Andreopoulos W."/>
            <person name="Hayes R.D."/>
            <person name="Ng V."/>
            <person name="Grigoriev I.V."/>
            <person name="Jackson S.A."/>
            <person name="Sutton T.D.S."/>
            <person name="Dobson A.D.W."/>
            <person name="Rama T."/>
        </authorList>
    </citation>
    <scope>NUCLEOTIDE SEQUENCE</scope>
    <source>
        <strain evidence="12">TRa018bII</strain>
    </source>
</reference>
<keyword evidence="8" id="KW-0012">Acyltransferase</keyword>
<comment type="subcellular location">
    <subcellularLocation>
        <location evidence="1">Endoplasmic reticulum membrane</location>
        <topology evidence="1">Multi-pass membrane protein</topology>
    </subcellularLocation>
</comment>
<keyword evidence="3" id="KW-0808">Transferase</keyword>
<comment type="function">
    <text evidence="9">Sterol O-acyltransferase that catalyzes the formation of stery esters.</text>
</comment>
<dbReference type="GO" id="GO:0005789">
    <property type="term" value="C:endoplasmic reticulum membrane"/>
    <property type="evidence" value="ECO:0007669"/>
    <property type="project" value="UniProtKB-SubCell"/>
</dbReference>
<dbReference type="InterPro" id="IPR014371">
    <property type="entry name" value="Oat_ACAT_DAG_ARE"/>
</dbReference>
<evidence type="ECO:0000256" key="5">
    <source>
        <dbReference type="ARBA" id="ARBA00022824"/>
    </source>
</evidence>
<dbReference type="Proteomes" id="UP000824998">
    <property type="component" value="Unassembled WGS sequence"/>
</dbReference>
<feature type="compositionally biased region" description="Low complexity" evidence="10">
    <location>
        <begin position="48"/>
        <end position="57"/>
    </location>
</feature>
<feature type="region of interest" description="Disordered" evidence="10">
    <location>
        <begin position="24"/>
        <end position="103"/>
    </location>
</feature>
<accession>A0A9P7YPT4</accession>
<organism evidence="12 13">
    <name type="scientific">Amylocarpus encephaloides</name>
    <dbReference type="NCBI Taxonomy" id="45428"/>
    <lineage>
        <taxon>Eukaryota</taxon>
        <taxon>Fungi</taxon>
        <taxon>Dikarya</taxon>
        <taxon>Ascomycota</taxon>
        <taxon>Pezizomycotina</taxon>
        <taxon>Leotiomycetes</taxon>
        <taxon>Helotiales</taxon>
        <taxon>Helotiales incertae sedis</taxon>
        <taxon>Amylocarpus</taxon>
    </lineage>
</organism>
<comment type="similarity">
    <text evidence="2">Belongs to the membrane-bound acyltransferase family. Sterol o-acyltransferase subfamily.</text>
</comment>
<dbReference type="AlphaFoldDB" id="A0A9P7YPT4"/>
<dbReference type="InterPro" id="IPR004299">
    <property type="entry name" value="MBOAT_fam"/>
</dbReference>
<feature type="transmembrane region" description="Helical" evidence="11">
    <location>
        <begin position="175"/>
        <end position="196"/>
    </location>
</feature>
<proteinExistence type="inferred from homology"/>
<comment type="caution">
    <text evidence="12">The sequence shown here is derived from an EMBL/GenBank/DDBJ whole genome shotgun (WGS) entry which is preliminary data.</text>
</comment>
<evidence type="ECO:0000256" key="3">
    <source>
        <dbReference type="ARBA" id="ARBA00022679"/>
    </source>
</evidence>
<protein>
    <submittedName>
        <fullName evidence="12">MBOAT, membrane-bound O-acyltransferase family-domain-containing protein</fullName>
    </submittedName>
</protein>
<dbReference type="PANTHER" id="PTHR10408:SF23">
    <property type="entry name" value="STEROL O-ACYLTRANSFERASE 1-RELATED"/>
    <property type="match status" value="1"/>
</dbReference>
<evidence type="ECO:0000256" key="10">
    <source>
        <dbReference type="SAM" id="MobiDB-lite"/>
    </source>
</evidence>
<keyword evidence="7 11" id="KW-0472">Membrane</keyword>
<keyword evidence="6 11" id="KW-1133">Transmembrane helix</keyword>
<feature type="transmembrane region" description="Helical" evidence="11">
    <location>
        <begin position="253"/>
        <end position="273"/>
    </location>
</feature>
<evidence type="ECO:0000256" key="4">
    <source>
        <dbReference type="ARBA" id="ARBA00022692"/>
    </source>
</evidence>
<dbReference type="GO" id="GO:0034737">
    <property type="term" value="F:ergosterol O-acyltransferase activity"/>
    <property type="evidence" value="ECO:0007669"/>
    <property type="project" value="TreeGrafter"/>
</dbReference>
<dbReference type="Pfam" id="PF03062">
    <property type="entry name" value="MBOAT"/>
    <property type="match status" value="1"/>
</dbReference>
<evidence type="ECO:0000256" key="11">
    <source>
        <dbReference type="SAM" id="Phobius"/>
    </source>
</evidence>
<dbReference type="PANTHER" id="PTHR10408">
    <property type="entry name" value="STEROL O-ACYLTRANSFERASE"/>
    <property type="match status" value="1"/>
</dbReference>
<evidence type="ECO:0000256" key="9">
    <source>
        <dbReference type="ARBA" id="ARBA00023568"/>
    </source>
</evidence>
<feature type="compositionally biased region" description="Polar residues" evidence="10">
    <location>
        <begin position="331"/>
        <end position="345"/>
    </location>
</feature>
<evidence type="ECO:0000313" key="12">
    <source>
        <dbReference type="EMBL" id="KAG9237579.1"/>
    </source>
</evidence>
<keyword evidence="4 11" id="KW-0812">Transmembrane</keyword>
<dbReference type="OrthoDB" id="10039049at2759"/>
<dbReference type="GO" id="GO:0008204">
    <property type="term" value="P:ergosterol metabolic process"/>
    <property type="evidence" value="ECO:0007669"/>
    <property type="project" value="TreeGrafter"/>
</dbReference>
<feature type="transmembrane region" description="Helical" evidence="11">
    <location>
        <begin position="584"/>
        <end position="606"/>
    </location>
</feature>
<evidence type="ECO:0000256" key="8">
    <source>
        <dbReference type="ARBA" id="ARBA00023315"/>
    </source>
</evidence>
<evidence type="ECO:0000256" key="7">
    <source>
        <dbReference type="ARBA" id="ARBA00023136"/>
    </source>
</evidence>
<feature type="region of interest" description="Disordered" evidence="10">
    <location>
        <begin position="330"/>
        <end position="362"/>
    </location>
</feature>
<feature type="compositionally biased region" description="Polar residues" evidence="10">
    <location>
        <begin position="84"/>
        <end position="99"/>
    </location>
</feature>
<keyword evidence="13" id="KW-1185">Reference proteome</keyword>